<keyword evidence="3" id="KW-1185">Reference proteome</keyword>
<evidence type="ECO:0000313" key="3">
    <source>
        <dbReference type="Proteomes" id="UP000289152"/>
    </source>
</evidence>
<feature type="compositionally biased region" description="Basic and acidic residues" evidence="1">
    <location>
        <begin position="414"/>
        <end position="437"/>
    </location>
</feature>
<evidence type="ECO:0000313" key="2">
    <source>
        <dbReference type="EMBL" id="RXK41267.1"/>
    </source>
</evidence>
<gene>
    <name evidence="2" type="ORF">M231_01417</name>
</gene>
<dbReference type="Proteomes" id="UP000289152">
    <property type="component" value="Unassembled WGS sequence"/>
</dbReference>
<dbReference type="InParanoid" id="A0A4V1M4R3"/>
<dbReference type="EMBL" id="SDIL01000010">
    <property type="protein sequence ID" value="RXK41267.1"/>
    <property type="molecule type" value="Genomic_DNA"/>
</dbReference>
<dbReference type="OMA" id="LQIAHRI"/>
<accession>A0A4V1M4R3</accession>
<dbReference type="OrthoDB" id="2592707at2759"/>
<evidence type="ECO:0000256" key="1">
    <source>
        <dbReference type="SAM" id="MobiDB-lite"/>
    </source>
</evidence>
<dbReference type="AlphaFoldDB" id="A0A4V1M4R3"/>
<organism evidence="2 3">
    <name type="scientific">Tremella mesenterica</name>
    <name type="common">Jelly fungus</name>
    <dbReference type="NCBI Taxonomy" id="5217"/>
    <lineage>
        <taxon>Eukaryota</taxon>
        <taxon>Fungi</taxon>
        <taxon>Dikarya</taxon>
        <taxon>Basidiomycota</taxon>
        <taxon>Agaricomycotina</taxon>
        <taxon>Tremellomycetes</taxon>
        <taxon>Tremellales</taxon>
        <taxon>Tremellaceae</taxon>
        <taxon>Tremella</taxon>
    </lineage>
</organism>
<feature type="region of interest" description="Disordered" evidence="1">
    <location>
        <begin position="464"/>
        <end position="496"/>
    </location>
</feature>
<reference evidence="2 3" key="1">
    <citation type="submission" date="2016-06" db="EMBL/GenBank/DDBJ databases">
        <title>Evolution of pathogenesis and genome organization in the Tremellales.</title>
        <authorList>
            <person name="Cuomo C."/>
            <person name="Litvintseva A."/>
            <person name="Heitman J."/>
            <person name="Chen Y."/>
            <person name="Sun S."/>
            <person name="Springer D."/>
            <person name="Dromer F."/>
            <person name="Young S."/>
            <person name="Zeng Q."/>
            <person name="Chapman S."/>
            <person name="Gujja S."/>
            <person name="Saif S."/>
            <person name="Birren B."/>
        </authorList>
    </citation>
    <scope>NUCLEOTIDE SEQUENCE [LARGE SCALE GENOMIC DNA]</scope>
    <source>
        <strain evidence="2 3">ATCC 28783</strain>
    </source>
</reference>
<sequence>MLDGISNQWDIQDMPETPGPIRARVNNLHNQVTELVRKEHAASRKHRSEMSSLESTLADVKSKLLTTQKELARCKSEGDVMRDELNAHSLVQQRKACLALAEEQMRVVELEQRLNQAEQARVMRDHKLTLFKAREEDAAALLAERNAEMEEVEAALARANTSLAHQRAGDKKSATEMTMLLEQLKNSENMIRGVREREKEARDELDNWLREEKDKEGSTDKERRDLQLQLRKAQTELQRKAEEVQDVQDELATLRESAREREKALKTKLKEALEEKARLAGVEEELEALRATTSAPPPRKPKAPRLEVSESVPPEDQPAPVSRRGSPRKPTAKSHPAKSKSLNTNTADEHSDGEVIPPKKSRQPVPSVQSDSEDYAEARAKKPTTTKKAKEIKAPLTETADSVANKRKSASPIKNKEKEKEKEAEKEIGKGAAEPEKKKKRKLFASQPAFAWDSVMSSGDGIIPGALSPIKPPTGKTGTIPRLGFPSLPSSRLNRI</sequence>
<protein>
    <submittedName>
        <fullName evidence="2">Uncharacterized protein</fullName>
    </submittedName>
</protein>
<feature type="compositionally biased region" description="Basic residues" evidence="1">
    <location>
        <begin position="325"/>
        <end position="338"/>
    </location>
</feature>
<proteinExistence type="predicted"/>
<name>A0A4V1M4R3_TREME</name>
<dbReference type="VEuPathDB" id="FungiDB:TREMEDRAFT_65221"/>
<feature type="region of interest" description="Disordered" evidence="1">
    <location>
        <begin position="287"/>
        <end position="442"/>
    </location>
</feature>
<comment type="caution">
    <text evidence="2">The sequence shown here is derived from an EMBL/GenBank/DDBJ whole genome shotgun (WGS) entry which is preliminary data.</text>
</comment>